<dbReference type="RefSeq" id="WP_114243273.1">
    <property type="nucleotide sequence ID" value="NZ_CP027306.1"/>
</dbReference>
<dbReference type="PANTHER" id="PTHR31377">
    <property type="entry name" value="AGMATINE DEIMINASE-RELATED"/>
    <property type="match status" value="1"/>
</dbReference>
<sequence length="381" mass="39983">MNDHIAGRHARRGLNRRGFLAAAGLTVAGAAIATTTQGRAGAVGAADAFRIPAEDVRHTRTWMAWPDRTAIWGSGLGGVQADIALIARTIAKYEPVVMCANSAGAAKARSMCGSAVTILSSVPVDDCWMRDTGPVFRTDGSGGLDAVGLGFNGWGNKQTHAKDALVAERIASYVGVPFTYAGLVGEGGAIEQDGNGTLMATRSSLVNRNRNPGMSESELGAAMCDAYGASKVIWFDGIRGQDITDDHVDATSRFLAPGKALVQMPLASDNDAYANDARRQYQVLSMSTTATGSAMTVTTLQGPDYNKIRSTNQNFLASYANYYLCNGAVISAHFGDTTADGAAKATLARLYPDRVIEQLNIDRLGTGGGGIHCVTQQQPIA</sequence>
<gene>
    <name evidence="2" type="ORF">C5746_06420</name>
</gene>
<dbReference type="Pfam" id="PF04371">
    <property type="entry name" value="PAD_porph"/>
    <property type="match status" value="1"/>
</dbReference>
<proteinExistence type="predicted"/>
<dbReference type="PROSITE" id="PS51318">
    <property type="entry name" value="TAT"/>
    <property type="match status" value="1"/>
</dbReference>
<keyword evidence="1" id="KW-0378">Hydrolase</keyword>
<dbReference type="Proteomes" id="UP000252698">
    <property type="component" value="Chromosome"/>
</dbReference>
<dbReference type="InterPro" id="IPR006311">
    <property type="entry name" value="TAT_signal"/>
</dbReference>
<dbReference type="KEGG" id="sata:C5746_06420"/>
<dbReference type="Gene3D" id="3.75.10.10">
    <property type="entry name" value="L-arginine/glycine Amidinotransferase, Chain A"/>
    <property type="match status" value="1"/>
</dbReference>
<dbReference type="EMBL" id="CP027306">
    <property type="protein sequence ID" value="AXE76611.1"/>
    <property type="molecule type" value="Genomic_DNA"/>
</dbReference>
<organism evidence="2 3">
    <name type="scientific">Streptomyces atratus</name>
    <dbReference type="NCBI Taxonomy" id="1893"/>
    <lineage>
        <taxon>Bacteria</taxon>
        <taxon>Bacillati</taxon>
        <taxon>Actinomycetota</taxon>
        <taxon>Actinomycetes</taxon>
        <taxon>Kitasatosporales</taxon>
        <taxon>Streptomycetaceae</taxon>
        <taxon>Streptomyces</taxon>
    </lineage>
</organism>
<name>A0A2Z5J8F5_STRAR</name>
<dbReference type="AlphaFoldDB" id="A0A2Z5J8F5"/>
<reference evidence="2 3" key="1">
    <citation type="journal article" date="2018" name="Front. Microbiol.">
        <title>Genome Sequencing of Streptomyces atratus SCSIOZH16 and Activation Production of Nocardamine via Metabolic Engineering.</title>
        <authorList>
            <person name="Li Y."/>
            <person name="Zhang C."/>
            <person name="Liu C."/>
            <person name="Ju J."/>
            <person name="Ma J."/>
        </authorList>
    </citation>
    <scope>NUCLEOTIDE SEQUENCE [LARGE SCALE GENOMIC DNA]</scope>
    <source>
        <strain evidence="2 3">SCSIO_ZH16</strain>
    </source>
</reference>
<dbReference type="GO" id="GO:0009446">
    <property type="term" value="P:putrescine biosynthetic process"/>
    <property type="evidence" value="ECO:0007669"/>
    <property type="project" value="InterPro"/>
</dbReference>
<protein>
    <submittedName>
        <fullName evidence="2">Agmatine deiminase family protein</fullName>
    </submittedName>
</protein>
<dbReference type="GO" id="GO:0004668">
    <property type="term" value="F:protein-arginine deiminase activity"/>
    <property type="evidence" value="ECO:0007669"/>
    <property type="project" value="InterPro"/>
</dbReference>
<evidence type="ECO:0000256" key="1">
    <source>
        <dbReference type="ARBA" id="ARBA00022801"/>
    </source>
</evidence>
<dbReference type="GO" id="GO:0047632">
    <property type="term" value="F:agmatine deiminase activity"/>
    <property type="evidence" value="ECO:0007669"/>
    <property type="project" value="TreeGrafter"/>
</dbReference>
<dbReference type="InterPro" id="IPR007466">
    <property type="entry name" value="Peptidyl-Arg-deiminase_porph"/>
</dbReference>
<evidence type="ECO:0000313" key="2">
    <source>
        <dbReference type="EMBL" id="AXE76611.1"/>
    </source>
</evidence>
<dbReference type="SUPFAM" id="SSF55909">
    <property type="entry name" value="Pentein"/>
    <property type="match status" value="1"/>
</dbReference>
<evidence type="ECO:0000313" key="3">
    <source>
        <dbReference type="Proteomes" id="UP000252698"/>
    </source>
</evidence>
<dbReference type="GeneID" id="95518143"/>
<dbReference type="PANTHER" id="PTHR31377:SF0">
    <property type="entry name" value="AGMATINE DEIMINASE-RELATED"/>
    <property type="match status" value="1"/>
</dbReference>
<accession>A0A2Z5J8F5</accession>